<feature type="chain" id="PRO_5017590539" description="Trimeric autotransporter adhesin YadA-like head domain-containing protein" evidence="1">
    <location>
        <begin position="17"/>
        <end position="382"/>
    </location>
</feature>
<feature type="domain" description="Trimeric autotransporter adhesin YadA-like head" evidence="2">
    <location>
        <begin position="165"/>
        <end position="189"/>
    </location>
</feature>
<evidence type="ECO:0000313" key="4">
    <source>
        <dbReference type="Proteomes" id="UP000263900"/>
    </source>
</evidence>
<dbReference type="SUPFAM" id="SSF101967">
    <property type="entry name" value="Adhesin YadA, collagen-binding domain"/>
    <property type="match status" value="1"/>
</dbReference>
<dbReference type="OrthoDB" id="2476785at2"/>
<dbReference type="EMBL" id="CP032157">
    <property type="protein sequence ID" value="AXY74543.1"/>
    <property type="molecule type" value="Genomic_DNA"/>
</dbReference>
<evidence type="ECO:0000256" key="1">
    <source>
        <dbReference type="SAM" id="SignalP"/>
    </source>
</evidence>
<sequence>MIIAGLMLMLQAPVYAQVGIGTTTPNPSAAVDISAIDKGLLIPQMTAVQRTAIANPATGLLVIQTDGTPGFYYNAGTPAAPNWLNLSAYKLQQNINTNGKYISGDGSDAGIKVAENGFVEASGPLTGTNRGISPSPGAKMIWAPYKAAFRAGYFANNELQETNIGSYSVAMGYNTQAAGSGSVAIGTNARAIAPLTIAMGMNVTANALNSVALGSNVSTNGMAGSFILGDNHTTAPTGNSINNQMVMRFENGYRLHAGDRPQAVIDIDAAGRMGIGKAPTEKLDVAGNITYTGTLDMGIQIVSKDVSIPGNGRGDYNCGCPTGTKLIGGGGGHRDWNSAVSDIELAYSGPHAENLNFWRIMAQNTSGSSRALRIYAICAKVK</sequence>
<dbReference type="GO" id="GO:0019867">
    <property type="term" value="C:outer membrane"/>
    <property type="evidence" value="ECO:0007669"/>
    <property type="project" value="InterPro"/>
</dbReference>
<keyword evidence="1" id="KW-0732">Signal</keyword>
<evidence type="ECO:0000259" key="2">
    <source>
        <dbReference type="Pfam" id="PF05658"/>
    </source>
</evidence>
<dbReference type="AlphaFoldDB" id="A0A3B7MML1"/>
<gene>
    <name evidence="3" type="ORF">D3H65_11385</name>
</gene>
<organism evidence="3 4">
    <name type="scientific">Paraflavitalea soli</name>
    <dbReference type="NCBI Taxonomy" id="2315862"/>
    <lineage>
        <taxon>Bacteria</taxon>
        <taxon>Pseudomonadati</taxon>
        <taxon>Bacteroidota</taxon>
        <taxon>Chitinophagia</taxon>
        <taxon>Chitinophagales</taxon>
        <taxon>Chitinophagaceae</taxon>
        <taxon>Paraflavitalea</taxon>
    </lineage>
</organism>
<accession>A0A3B7MML1</accession>
<reference evidence="3 4" key="1">
    <citation type="submission" date="2018-09" db="EMBL/GenBank/DDBJ databases">
        <title>Genome sequencing of strain 6GH32-13.</title>
        <authorList>
            <person name="Weon H.-Y."/>
            <person name="Heo J."/>
            <person name="Kwon S.-W."/>
        </authorList>
    </citation>
    <scope>NUCLEOTIDE SEQUENCE [LARGE SCALE GENOMIC DNA]</scope>
    <source>
        <strain evidence="3 4">5GH32-13</strain>
    </source>
</reference>
<feature type="domain" description="Trimeric autotransporter adhesin YadA-like head" evidence="2">
    <location>
        <begin position="197"/>
        <end position="216"/>
    </location>
</feature>
<feature type="signal peptide" evidence="1">
    <location>
        <begin position="1"/>
        <end position="16"/>
    </location>
</feature>
<dbReference type="Proteomes" id="UP000263900">
    <property type="component" value="Chromosome"/>
</dbReference>
<dbReference type="InterPro" id="IPR011049">
    <property type="entry name" value="Serralysin-like_metalloprot_C"/>
</dbReference>
<dbReference type="Pfam" id="PF05658">
    <property type="entry name" value="YadA_head"/>
    <property type="match status" value="2"/>
</dbReference>
<proteinExistence type="predicted"/>
<dbReference type="Gene3D" id="2.150.10.10">
    <property type="entry name" value="Serralysin-like metalloprotease, C-terminal"/>
    <property type="match status" value="1"/>
</dbReference>
<evidence type="ECO:0000313" key="3">
    <source>
        <dbReference type="EMBL" id="AXY74543.1"/>
    </source>
</evidence>
<name>A0A3B7MML1_9BACT</name>
<keyword evidence="4" id="KW-1185">Reference proteome</keyword>
<protein>
    <recommendedName>
        <fullName evidence="2">Trimeric autotransporter adhesin YadA-like head domain-containing protein</fullName>
    </recommendedName>
</protein>
<dbReference type="KEGG" id="pseg:D3H65_11385"/>
<dbReference type="InterPro" id="IPR008640">
    <property type="entry name" value="Adhesin_Head_dom"/>
</dbReference>